<protein>
    <submittedName>
        <fullName evidence="3">ABC transporter substrate-binding protein</fullName>
    </submittedName>
</protein>
<dbReference type="AlphaFoldDB" id="A0AAD0RMK6"/>
<evidence type="ECO:0000313" key="4">
    <source>
        <dbReference type="Proteomes" id="UP000259465"/>
    </source>
</evidence>
<evidence type="ECO:0000259" key="2">
    <source>
        <dbReference type="Pfam" id="PF00497"/>
    </source>
</evidence>
<keyword evidence="4" id="KW-1185">Reference proteome</keyword>
<dbReference type="Proteomes" id="UP000259465">
    <property type="component" value="Chromosome"/>
</dbReference>
<dbReference type="Pfam" id="PF00497">
    <property type="entry name" value="SBP_bac_3"/>
    <property type="match status" value="1"/>
</dbReference>
<dbReference type="PANTHER" id="PTHR38834:SF3">
    <property type="entry name" value="SOLUTE-BINDING PROTEIN FAMILY 3_N-TERMINAL DOMAIN-CONTAINING PROTEIN"/>
    <property type="match status" value="1"/>
</dbReference>
<reference evidence="3 4" key="1">
    <citation type="submission" date="2018-08" db="EMBL/GenBank/DDBJ databases">
        <title>Complete genome sequence of JP2-74.</title>
        <authorList>
            <person name="Wu L."/>
        </authorList>
    </citation>
    <scope>NUCLEOTIDE SEQUENCE [LARGE SCALE GENOMIC DNA]</scope>
    <source>
        <strain evidence="3 4">JP2-74</strain>
    </source>
</reference>
<feature type="domain" description="Solute-binding protein family 3/N-terminal" evidence="2">
    <location>
        <begin position="81"/>
        <end position="288"/>
    </location>
</feature>
<name>A0AAD0RMK6_9NEIS</name>
<proteinExistence type="predicted"/>
<keyword evidence="1" id="KW-0472">Membrane</keyword>
<accession>A0AAD0RMK6</accession>
<dbReference type="KEGG" id="crz:D1345_03490"/>
<feature type="transmembrane region" description="Helical" evidence="1">
    <location>
        <begin position="52"/>
        <end position="69"/>
    </location>
</feature>
<dbReference type="EMBL" id="CP031968">
    <property type="protein sequence ID" value="AXT45307.1"/>
    <property type="molecule type" value="Genomic_DNA"/>
</dbReference>
<keyword evidence="1" id="KW-1133">Transmembrane helix</keyword>
<dbReference type="SUPFAM" id="SSF53850">
    <property type="entry name" value="Periplasmic binding protein-like II"/>
    <property type="match status" value="1"/>
</dbReference>
<dbReference type="PANTHER" id="PTHR38834">
    <property type="entry name" value="PERIPLASMIC SUBSTRATE BINDING PROTEIN FAMILY 3"/>
    <property type="match status" value="1"/>
</dbReference>
<dbReference type="InterPro" id="IPR001638">
    <property type="entry name" value="Solute-binding_3/MltF_N"/>
</dbReference>
<organism evidence="3 4">
    <name type="scientific">Chromobacterium rhizoryzae</name>
    <dbReference type="NCBI Taxonomy" id="1778675"/>
    <lineage>
        <taxon>Bacteria</taxon>
        <taxon>Pseudomonadati</taxon>
        <taxon>Pseudomonadota</taxon>
        <taxon>Betaproteobacteria</taxon>
        <taxon>Neisseriales</taxon>
        <taxon>Chromobacteriaceae</taxon>
        <taxon>Chromobacterium</taxon>
    </lineage>
</organism>
<dbReference type="Gene3D" id="3.40.190.10">
    <property type="entry name" value="Periplasmic binding protein-like II"/>
    <property type="match status" value="2"/>
</dbReference>
<evidence type="ECO:0000313" key="3">
    <source>
        <dbReference type="EMBL" id="AXT45307.1"/>
    </source>
</evidence>
<sequence length="289" mass="32032">MRDIPNTNQITPARWHGRVVLAEARLHPSRQLLCLEDASLESSGRLAAMRHAFVYLALLLGALSVGVRAESTSPRLRLLTEDYPPFNIALEEGKIGGLSTDILRELFQRAGIPYSMELLPWLRAYAIAQQEDNSCVYSTSRTASREGQFKWVGPLVSNSWSLFAGPHSPAGVAALDDARGYTIGSYKGSGMSQYLADLGFKLELARADDLNARKLVAGHIDFWASGEFSGAYIASANRLPIRLLFSFNTVQMYLACNLGVDERIVQKLNKTLLNMQRDGVVDALRKHYR</sequence>
<gene>
    <name evidence="3" type="ORF">D1345_03490</name>
</gene>
<evidence type="ECO:0000256" key="1">
    <source>
        <dbReference type="SAM" id="Phobius"/>
    </source>
</evidence>
<keyword evidence="1" id="KW-0812">Transmembrane</keyword>